<dbReference type="InterPro" id="IPR016040">
    <property type="entry name" value="NAD(P)-bd_dom"/>
</dbReference>
<dbReference type="RefSeq" id="WP_055742687.1">
    <property type="nucleotide sequence ID" value="NZ_LJJB01000007.1"/>
</dbReference>
<evidence type="ECO:0000313" key="3">
    <source>
        <dbReference type="Proteomes" id="UP000051063"/>
    </source>
</evidence>
<comment type="caution">
    <text evidence="2">The sequence shown here is derived from an EMBL/GenBank/DDBJ whole genome shotgun (WGS) entry which is preliminary data.</text>
</comment>
<feature type="domain" description="NAD(P)-binding" evidence="1">
    <location>
        <begin position="7"/>
        <end position="189"/>
    </location>
</feature>
<keyword evidence="3" id="KW-1185">Reference proteome</keyword>
<dbReference type="EMBL" id="LJJB01000007">
    <property type="protein sequence ID" value="KQL48405.1"/>
    <property type="molecule type" value="Genomic_DNA"/>
</dbReference>
<dbReference type="InterPro" id="IPR052718">
    <property type="entry name" value="NmrA-type_oxidoreductase"/>
</dbReference>
<organism evidence="2 3">
    <name type="scientific">Brevibacillus choshinensis</name>
    <dbReference type="NCBI Taxonomy" id="54911"/>
    <lineage>
        <taxon>Bacteria</taxon>
        <taxon>Bacillati</taxon>
        <taxon>Bacillota</taxon>
        <taxon>Bacilli</taxon>
        <taxon>Bacillales</taxon>
        <taxon>Paenibacillaceae</taxon>
        <taxon>Brevibacillus</taxon>
    </lineage>
</organism>
<dbReference type="PANTHER" id="PTHR47129:SF1">
    <property type="entry name" value="NMRA-LIKE DOMAIN-CONTAINING PROTEIN"/>
    <property type="match status" value="1"/>
</dbReference>
<reference evidence="2 3" key="1">
    <citation type="submission" date="2015-09" db="EMBL/GenBank/DDBJ databases">
        <title>Genome sequencing project for genomic taxonomy and phylogenomics of Bacillus-like bacteria.</title>
        <authorList>
            <person name="Liu B."/>
            <person name="Wang J."/>
            <person name="Zhu Y."/>
            <person name="Liu G."/>
            <person name="Chen Q."/>
            <person name="Chen Z."/>
            <person name="Lan J."/>
            <person name="Che J."/>
            <person name="Ge C."/>
            <person name="Shi H."/>
            <person name="Pan Z."/>
            <person name="Liu X."/>
        </authorList>
    </citation>
    <scope>NUCLEOTIDE SEQUENCE [LARGE SCALE GENOMIC DNA]</scope>
    <source>
        <strain evidence="2 3">DSM 8552</strain>
    </source>
</reference>
<dbReference type="SUPFAM" id="SSF51735">
    <property type="entry name" value="NAD(P)-binding Rossmann-fold domains"/>
    <property type="match status" value="1"/>
</dbReference>
<dbReference type="Proteomes" id="UP000051063">
    <property type="component" value="Unassembled WGS sequence"/>
</dbReference>
<evidence type="ECO:0000313" key="2">
    <source>
        <dbReference type="EMBL" id="KQL48405.1"/>
    </source>
</evidence>
<dbReference type="InterPro" id="IPR036291">
    <property type="entry name" value="NAD(P)-bd_dom_sf"/>
</dbReference>
<gene>
    <name evidence="2" type="ORF">AN963_00905</name>
</gene>
<dbReference type="Gene3D" id="3.40.50.720">
    <property type="entry name" value="NAD(P)-binding Rossmann-like Domain"/>
    <property type="match status" value="1"/>
</dbReference>
<accession>A0ABR5NA30</accession>
<name>A0ABR5NA30_BRECH</name>
<dbReference type="Gene3D" id="3.90.25.10">
    <property type="entry name" value="UDP-galactose 4-epimerase, domain 1"/>
    <property type="match status" value="1"/>
</dbReference>
<dbReference type="PANTHER" id="PTHR47129">
    <property type="entry name" value="QUINONE OXIDOREDUCTASE 2"/>
    <property type="match status" value="1"/>
</dbReference>
<protein>
    <submittedName>
        <fullName evidence="2">NmrA family transcriptional regulator</fullName>
    </submittedName>
</protein>
<proteinExistence type="predicted"/>
<sequence length="275" mass="30520">MLIAITGANGKLGRLIIHQLLKKVPASQVVACVRDPQSMQEYKEIGVDVRYCDYDQPDSLDQALVGASHLLLISSSHQDDHTRFQQHSRVIEAANKSNVGHFMYTSFAFLEKSSLSLTHLHLATERAILSTGIPHTFFRNALYTDFVAALDLQTAITKGFLRVSPGDWMFNSVSRLDLALGIAAVLSEPDRHQHKSYELTSTHPWTFPELTSALSELTGKPISLQEDPAMQHWIFGFLGKIQTSTISNDLEQLIGHPTASLKESIRPFISTATLP</sequence>
<dbReference type="Pfam" id="PF13460">
    <property type="entry name" value="NAD_binding_10"/>
    <property type="match status" value="1"/>
</dbReference>
<evidence type="ECO:0000259" key="1">
    <source>
        <dbReference type="Pfam" id="PF13460"/>
    </source>
</evidence>